<dbReference type="Proteomes" id="UP000821865">
    <property type="component" value="Chromosome 11"/>
</dbReference>
<proteinExistence type="predicted"/>
<protein>
    <submittedName>
        <fullName evidence="1">Uncharacterized protein</fullName>
    </submittedName>
</protein>
<comment type="caution">
    <text evidence="1">The sequence shown here is derived from an EMBL/GenBank/DDBJ whole genome shotgun (WGS) entry which is preliminary data.</text>
</comment>
<evidence type="ECO:0000313" key="1">
    <source>
        <dbReference type="EMBL" id="KAH7971159.1"/>
    </source>
</evidence>
<gene>
    <name evidence="1" type="ORF">HPB49_019703</name>
</gene>
<sequence>MSSPRNVLRTVLWAASQPFRWLLRQLAAATGSEASEEQPANAAVPSCWSLLGASLGGRKMEALLFAYTAAATMPAAAITAIFREQSCRSLSFAKGVCENLAKHEEERYKAYVVSSRYLLLSEGVLTLTSAVVAILAGPVCDKYGHRTLVGLAIGGAASTTLVRVFVALGSGPMLAHVFAVLPMGLTGGHVLMLACCYYVVTKRTEARLFRTIRFYLLEVSALLGRAVGWLVGWFLHSVLGHYVSLWTALGVQCFLLATLWASPPLRDSSASTGVGQPNQLRLLMSADNAREAAKMFGGHRNIRGTLKLLFALQALIAAINYGPDEILYPYARLVYRWSYSHFALVTAIGGLLVGVIGVFAVGCMRVVGVNDVTFVNIGATFGGVRDLIIGLAQLPAVFYFSYILAVPQGVAPVGLKSYFSKLVPADECGKFMALVTACESTFTVLTRVALSFTFDITSTIFTGLPFIVCAALALPVITISGFLNPTPESSSSSSGSVPPPAGERGADDGGAAAGAAEVPGSAPEPVAAGGIMPEPLRKLGGVLAVPAVVQAAQAVRAVPAAAQQAAAVLFHPGQQQQQQQRPLPKATAAARS</sequence>
<dbReference type="EMBL" id="CM023480">
    <property type="protein sequence ID" value="KAH7971159.1"/>
    <property type="molecule type" value="Genomic_DNA"/>
</dbReference>
<reference evidence="1" key="1">
    <citation type="submission" date="2020-05" db="EMBL/GenBank/DDBJ databases">
        <title>Large-scale comparative analyses of tick genomes elucidate their genetic diversity and vector capacities.</title>
        <authorList>
            <person name="Jia N."/>
            <person name="Wang J."/>
            <person name="Shi W."/>
            <person name="Du L."/>
            <person name="Sun Y."/>
            <person name="Zhan W."/>
            <person name="Jiang J."/>
            <person name="Wang Q."/>
            <person name="Zhang B."/>
            <person name="Ji P."/>
            <person name="Sakyi L.B."/>
            <person name="Cui X."/>
            <person name="Yuan T."/>
            <person name="Jiang B."/>
            <person name="Yang W."/>
            <person name="Lam T.T.-Y."/>
            <person name="Chang Q."/>
            <person name="Ding S."/>
            <person name="Wang X."/>
            <person name="Zhu J."/>
            <person name="Ruan X."/>
            <person name="Zhao L."/>
            <person name="Wei J."/>
            <person name="Que T."/>
            <person name="Du C."/>
            <person name="Cheng J."/>
            <person name="Dai P."/>
            <person name="Han X."/>
            <person name="Huang E."/>
            <person name="Gao Y."/>
            <person name="Liu J."/>
            <person name="Shao H."/>
            <person name="Ye R."/>
            <person name="Li L."/>
            <person name="Wei W."/>
            <person name="Wang X."/>
            <person name="Wang C."/>
            <person name="Yang T."/>
            <person name="Huo Q."/>
            <person name="Li W."/>
            <person name="Guo W."/>
            <person name="Chen H."/>
            <person name="Zhou L."/>
            <person name="Ni X."/>
            <person name="Tian J."/>
            <person name="Zhou Y."/>
            <person name="Sheng Y."/>
            <person name="Liu T."/>
            <person name="Pan Y."/>
            <person name="Xia L."/>
            <person name="Li J."/>
            <person name="Zhao F."/>
            <person name="Cao W."/>
        </authorList>
    </citation>
    <scope>NUCLEOTIDE SEQUENCE</scope>
    <source>
        <strain evidence="1">Dsil-2018</strain>
    </source>
</reference>
<keyword evidence="2" id="KW-1185">Reference proteome</keyword>
<evidence type="ECO:0000313" key="2">
    <source>
        <dbReference type="Proteomes" id="UP000821865"/>
    </source>
</evidence>
<accession>A0ACB8DKP7</accession>
<name>A0ACB8DKP7_DERSI</name>
<organism evidence="1 2">
    <name type="scientific">Dermacentor silvarum</name>
    <name type="common">Tick</name>
    <dbReference type="NCBI Taxonomy" id="543639"/>
    <lineage>
        <taxon>Eukaryota</taxon>
        <taxon>Metazoa</taxon>
        <taxon>Ecdysozoa</taxon>
        <taxon>Arthropoda</taxon>
        <taxon>Chelicerata</taxon>
        <taxon>Arachnida</taxon>
        <taxon>Acari</taxon>
        <taxon>Parasitiformes</taxon>
        <taxon>Ixodida</taxon>
        <taxon>Ixodoidea</taxon>
        <taxon>Ixodidae</taxon>
        <taxon>Rhipicephalinae</taxon>
        <taxon>Dermacentor</taxon>
    </lineage>
</organism>